<organism evidence="1">
    <name type="scientific">Tanacetum cinerariifolium</name>
    <name type="common">Dalmatian daisy</name>
    <name type="synonym">Chrysanthemum cinerariifolium</name>
    <dbReference type="NCBI Taxonomy" id="118510"/>
    <lineage>
        <taxon>Eukaryota</taxon>
        <taxon>Viridiplantae</taxon>
        <taxon>Streptophyta</taxon>
        <taxon>Embryophyta</taxon>
        <taxon>Tracheophyta</taxon>
        <taxon>Spermatophyta</taxon>
        <taxon>Magnoliopsida</taxon>
        <taxon>eudicotyledons</taxon>
        <taxon>Gunneridae</taxon>
        <taxon>Pentapetalae</taxon>
        <taxon>asterids</taxon>
        <taxon>campanulids</taxon>
        <taxon>Asterales</taxon>
        <taxon>Asteraceae</taxon>
        <taxon>Asteroideae</taxon>
        <taxon>Anthemideae</taxon>
        <taxon>Anthemidinae</taxon>
        <taxon>Tanacetum</taxon>
    </lineage>
</organism>
<gene>
    <name evidence="1" type="ORF">Tci_023170</name>
</gene>
<keyword evidence="1" id="KW-0548">Nucleotidyltransferase</keyword>
<dbReference type="PANTHER" id="PTHR24559">
    <property type="entry name" value="TRANSPOSON TY3-I GAG-POL POLYPROTEIN"/>
    <property type="match status" value="1"/>
</dbReference>
<dbReference type="Gene3D" id="3.30.70.270">
    <property type="match status" value="1"/>
</dbReference>
<dbReference type="AlphaFoldDB" id="A0A6L2KRF4"/>
<dbReference type="SUPFAM" id="SSF56672">
    <property type="entry name" value="DNA/RNA polymerases"/>
    <property type="match status" value="1"/>
</dbReference>
<name>A0A6L2KRF4_TANCI</name>
<dbReference type="PANTHER" id="PTHR24559:SF444">
    <property type="entry name" value="REVERSE TRANSCRIPTASE DOMAIN-CONTAINING PROTEIN"/>
    <property type="match status" value="1"/>
</dbReference>
<protein>
    <submittedName>
        <fullName evidence="1">Reverse transcriptase domain-containing protein</fullName>
    </submittedName>
</protein>
<evidence type="ECO:0000313" key="1">
    <source>
        <dbReference type="EMBL" id="GEU51192.1"/>
    </source>
</evidence>
<dbReference type="EMBL" id="BKCJ010002828">
    <property type="protein sequence ID" value="GEU51192.1"/>
    <property type="molecule type" value="Genomic_DNA"/>
</dbReference>
<keyword evidence="1" id="KW-0808">Transferase</keyword>
<dbReference type="InterPro" id="IPR043502">
    <property type="entry name" value="DNA/RNA_pol_sf"/>
</dbReference>
<sequence>MTKEDEEKASIHTKQGTLCYEKMPFGLKNAGATYQRLIDNVFASQLGRDIEIYVNDMVLKSKNEGNVILDIAETFDTLFLLKPENSRGLAKWAINLGKHEIIYKPRSIIKGQILADFLAESPMLDSFSMEDDAKTSQKSNEPAWTLFTNRTSSIEGLGAWLILTDLDGREVTYAL</sequence>
<comment type="caution">
    <text evidence="1">The sequence shown here is derived from an EMBL/GenBank/DDBJ whole genome shotgun (WGS) entry which is preliminary data.</text>
</comment>
<keyword evidence="1" id="KW-0695">RNA-directed DNA polymerase</keyword>
<reference evidence="1" key="1">
    <citation type="journal article" date="2019" name="Sci. Rep.">
        <title>Draft genome of Tanacetum cinerariifolium, the natural source of mosquito coil.</title>
        <authorList>
            <person name="Yamashiro T."/>
            <person name="Shiraishi A."/>
            <person name="Satake H."/>
            <person name="Nakayama K."/>
        </authorList>
    </citation>
    <scope>NUCLEOTIDE SEQUENCE</scope>
</reference>
<dbReference type="InterPro" id="IPR043128">
    <property type="entry name" value="Rev_trsase/Diguanyl_cyclase"/>
</dbReference>
<accession>A0A6L2KRF4</accession>
<proteinExistence type="predicted"/>
<dbReference type="Gene3D" id="3.10.10.10">
    <property type="entry name" value="HIV Type 1 Reverse Transcriptase, subunit A, domain 1"/>
    <property type="match status" value="1"/>
</dbReference>
<dbReference type="GO" id="GO:0003964">
    <property type="term" value="F:RNA-directed DNA polymerase activity"/>
    <property type="evidence" value="ECO:0007669"/>
    <property type="project" value="UniProtKB-KW"/>
</dbReference>
<dbReference type="InterPro" id="IPR053134">
    <property type="entry name" value="RNA-dir_DNA_polymerase"/>
</dbReference>